<dbReference type="PANTHER" id="PTHR37945">
    <property type="entry name" value="EXTRACELLULAR TUNGSTATE BINDING PROTEIN"/>
    <property type="match status" value="1"/>
</dbReference>
<gene>
    <name evidence="1" type="primary">tupA_10</name>
    <name evidence="1" type="ORF">SDC9_181844</name>
</gene>
<dbReference type="Gene3D" id="3.40.190.10">
    <property type="entry name" value="Periplasmic binding protein-like II"/>
    <property type="match status" value="1"/>
</dbReference>
<comment type="caution">
    <text evidence="1">The sequence shown here is derived from an EMBL/GenBank/DDBJ whole genome shotgun (WGS) entry which is preliminary data.</text>
</comment>
<dbReference type="InterPro" id="IPR052738">
    <property type="entry name" value="ABC-Tungstate_binding"/>
</dbReference>
<proteinExistence type="predicted"/>
<dbReference type="PANTHER" id="PTHR37945:SF1">
    <property type="entry name" value="EXTRACELLULAR TUNGSTATE BINDING PROTEIN"/>
    <property type="match status" value="1"/>
</dbReference>
<dbReference type="EMBL" id="VSSQ01087341">
    <property type="protein sequence ID" value="MPN34351.1"/>
    <property type="molecule type" value="Genomic_DNA"/>
</dbReference>
<name>A0A645H5P8_9ZZZZ</name>
<sequence length="156" mass="16525">MLAQAKMGNADLILLDDKALEEAFVADGYAMKVDGYDTERFAFFTSDYVLAGPLSDPAKCAEAGSMQDAFARIAEGKFPFVSRGDFSATHQTEATLWPSSLGISSDPASIAASSEWYFSGDANMSTCLTMANEMDGYLFTDKASFLVFAASGGAVG</sequence>
<accession>A0A645H5P8</accession>
<reference evidence="1" key="1">
    <citation type="submission" date="2019-08" db="EMBL/GenBank/DDBJ databases">
        <authorList>
            <person name="Kucharzyk K."/>
            <person name="Murdoch R.W."/>
            <person name="Higgins S."/>
            <person name="Loffler F."/>
        </authorList>
    </citation>
    <scope>NUCLEOTIDE SEQUENCE</scope>
</reference>
<evidence type="ECO:0000313" key="1">
    <source>
        <dbReference type="EMBL" id="MPN34351.1"/>
    </source>
</evidence>
<organism evidence="1">
    <name type="scientific">bioreactor metagenome</name>
    <dbReference type="NCBI Taxonomy" id="1076179"/>
    <lineage>
        <taxon>unclassified sequences</taxon>
        <taxon>metagenomes</taxon>
        <taxon>ecological metagenomes</taxon>
    </lineage>
</organism>
<dbReference type="AlphaFoldDB" id="A0A645H5P8"/>
<protein>
    <submittedName>
        <fullName evidence="1">Tungstate-binding protein TupA</fullName>
    </submittedName>
</protein>